<keyword evidence="4" id="KW-1185">Reference proteome</keyword>
<dbReference type="Pfam" id="PF24883">
    <property type="entry name" value="NPHP3_N"/>
    <property type="match status" value="1"/>
</dbReference>
<dbReference type="EMBL" id="JADNRY010000282">
    <property type="protein sequence ID" value="KAF9059732.1"/>
    <property type="molecule type" value="Genomic_DNA"/>
</dbReference>
<dbReference type="Proteomes" id="UP000772434">
    <property type="component" value="Unassembled WGS sequence"/>
</dbReference>
<evidence type="ECO:0000313" key="4">
    <source>
        <dbReference type="Proteomes" id="UP000772434"/>
    </source>
</evidence>
<accession>A0A9P5TYW0</accession>
<protein>
    <recommendedName>
        <fullName evidence="2">Nephrocystin 3-like N-terminal domain-containing protein</fullName>
    </recommendedName>
</protein>
<feature type="domain" description="Nephrocystin 3-like N-terminal" evidence="2">
    <location>
        <begin position="2"/>
        <end position="41"/>
    </location>
</feature>
<gene>
    <name evidence="3" type="ORF">BDP27DRAFT_1191729</name>
</gene>
<evidence type="ECO:0000256" key="1">
    <source>
        <dbReference type="ARBA" id="ARBA00022737"/>
    </source>
</evidence>
<evidence type="ECO:0000259" key="2">
    <source>
        <dbReference type="Pfam" id="PF24883"/>
    </source>
</evidence>
<comment type="caution">
    <text evidence="3">The sequence shown here is derived from an EMBL/GenBank/DDBJ whole genome shotgun (WGS) entry which is preliminary data.</text>
</comment>
<dbReference type="AlphaFoldDB" id="A0A9P5TYW0"/>
<feature type="non-terminal residue" evidence="3">
    <location>
        <position position="1"/>
    </location>
</feature>
<name>A0A9P5TYW0_9AGAR</name>
<keyword evidence="1" id="KW-0677">Repeat</keyword>
<feature type="non-terminal residue" evidence="3">
    <location>
        <position position="129"/>
    </location>
</feature>
<organism evidence="3 4">
    <name type="scientific">Rhodocollybia butyracea</name>
    <dbReference type="NCBI Taxonomy" id="206335"/>
    <lineage>
        <taxon>Eukaryota</taxon>
        <taxon>Fungi</taxon>
        <taxon>Dikarya</taxon>
        <taxon>Basidiomycota</taxon>
        <taxon>Agaricomycotina</taxon>
        <taxon>Agaricomycetes</taxon>
        <taxon>Agaricomycetidae</taxon>
        <taxon>Agaricales</taxon>
        <taxon>Marasmiineae</taxon>
        <taxon>Omphalotaceae</taxon>
        <taxon>Rhodocollybia</taxon>
    </lineage>
</organism>
<evidence type="ECO:0000313" key="3">
    <source>
        <dbReference type="EMBL" id="KAF9059732.1"/>
    </source>
</evidence>
<dbReference type="InterPro" id="IPR056884">
    <property type="entry name" value="NPHP3-like_N"/>
</dbReference>
<sequence length="129" mass="15095">IVIINGLDECSNSHDQQRILSLLRDTMYKHPLPFRILITSRPEPHIKESFNTPQLRSICCWMPLDNNLYQASCEIRVFLHEKFQEILHHHLYTMGHVPRPCPTYNQIDALVGKASGYFIYPSTVLKYID</sequence>
<dbReference type="OrthoDB" id="5967843at2759"/>
<proteinExistence type="predicted"/>
<reference evidence="3" key="1">
    <citation type="submission" date="2020-11" db="EMBL/GenBank/DDBJ databases">
        <authorList>
            <consortium name="DOE Joint Genome Institute"/>
            <person name="Ahrendt S."/>
            <person name="Riley R."/>
            <person name="Andreopoulos W."/>
            <person name="Labutti K."/>
            <person name="Pangilinan J."/>
            <person name="Ruiz-Duenas F.J."/>
            <person name="Barrasa J.M."/>
            <person name="Sanchez-Garcia M."/>
            <person name="Camarero S."/>
            <person name="Miyauchi S."/>
            <person name="Serrano A."/>
            <person name="Linde D."/>
            <person name="Babiker R."/>
            <person name="Drula E."/>
            <person name="Ayuso-Fernandez I."/>
            <person name="Pacheco R."/>
            <person name="Padilla G."/>
            <person name="Ferreira P."/>
            <person name="Barriuso J."/>
            <person name="Kellner H."/>
            <person name="Castanera R."/>
            <person name="Alfaro M."/>
            <person name="Ramirez L."/>
            <person name="Pisabarro A.G."/>
            <person name="Kuo A."/>
            <person name="Tritt A."/>
            <person name="Lipzen A."/>
            <person name="He G."/>
            <person name="Yan M."/>
            <person name="Ng V."/>
            <person name="Cullen D."/>
            <person name="Martin F."/>
            <person name="Rosso M.-N."/>
            <person name="Henrissat B."/>
            <person name="Hibbett D."/>
            <person name="Martinez A.T."/>
            <person name="Grigoriev I.V."/>
        </authorList>
    </citation>
    <scope>NUCLEOTIDE SEQUENCE</scope>
    <source>
        <strain evidence="3">AH 40177</strain>
    </source>
</reference>